<dbReference type="PROSITE" id="PS51186">
    <property type="entry name" value="GNAT"/>
    <property type="match status" value="1"/>
</dbReference>
<dbReference type="InterPro" id="IPR016181">
    <property type="entry name" value="Acyl_CoA_acyltransferase"/>
</dbReference>
<dbReference type="GO" id="GO:0008999">
    <property type="term" value="F:protein-N-terminal-alanine acetyltransferase activity"/>
    <property type="evidence" value="ECO:0007669"/>
    <property type="project" value="TreeGrafter"/>
</dbReference>
<dbReference type="STRING" id="1416779.SAMN05444409_2606"/>
<accession>A0A1N6IFA8</accession>
<proteinExistence type="predicted"/>
<dbReference type="InterPro" id="IPR000182">
    <property type="entry name" value="GNAT_dom"/>
</dbReference>
<dbReference type="InterPro" id="IPR051531">
    <property type="entry name" value="N-acetyltransferase"/>
</dbReference>
<dbReference type="SUPFAM" id="SSF55729">
    <property type="entry name" value="Acyl-CoA N-acyltransferases (Nat)"/>
    <property type="match status" value="1"/>
</dbReference>
<dbReference type="Gene3D" id="3.40.630.30">
    <property type="match status" value="1"/>
</dbReference>
<dbReference type="Proteomes" id="UP000185207">
    <property type="component" value="Unassembled WGS sequence"/>
</dbReference>
<keyword evidence="2" id="KW-0808">Transferase</keyword>
<protein>
    <submittedName>
        <fullName evidence="2">Protein N-acetyltransferase, RimJ/RimL family</fullName>
    </submittedName>
</protein>
<keyword evidence="3" id="KW-1185">Reference proteome</keyword>
<dbReference type="Pfam" id="PF13302">
    <property type="entry name" value="Acetyltransf_3"/>
    <property type="match status" value="1"/>
</dbReference>
<dbReference type="GO" id="GO:0005737">
    <property type="term" value="C:cytoplasm"/>
    <property type="evidence" value="ECO:0007669"/>
    <property type="project" value="TreeGrafter"/>
</dbReference>
<evidence type="ECO:0000313" key="3">
    <source>
        <dbReference type="Proteomes" id="UP000185207"/>
    </source>
</evidence>
<dbReference type="EMBL" id="FSRK01000002">
    <property type="protein sequence ID" value="SIO30714.1"/>
    <property type="molecule type" value="Genomic_DNA"/>
</dbReference>
<gene>
    <name evidence="2" type="ORF">SAMN05444409_2606</name>
</gene>
<organism evidence="2 3">
    <name type="scientific">Epilithonimonas zeae</name>
    <dbReference type="NCBI Taxonomy" id="1416779"/>
    <lineage>
        <taxon>Bacteria</taxon>
        <taxon>Pseudomonadati</taxon>
        <taxon>Bacteroidota</taxon>
        <taxon>Flavobacteriia</taxon>
        <taxon>Flavobacteriales</taxon>
        <taxon>Weeksellaceae</taxon>
        <taxon>Chryseobacterium group</taxon>
        <taxon>Epilithonimonas</taxon>
    </lineage>
</organism>
<dbReference type="OrthoDB" id="9811523at2"/>
<evidence type="ECO:0000259" key="1">
    <source>
        <dbReference type="PROSITE" id="PS51186"/>
    </source>
</evidence>
<feature type="domain" description="N-acetyltransferase" evidence="1">
    <location>
        <begin position="12"/>
        <end position="170"/>
    </location>
</feature>
<evidence type="ECO:0000313" key="2">
    <source>
        <dbReference type="EMBL" id="SIO30714.1"/>
    </source>
</evidence>
<name>A0A1N6IFA8_9FLAO</name>
<dbReference type="PANTHER" id="PTHR43792:SF9">
    <property type="entry name" value="RIBOSOMAL-PROTEIN-ALANINE ACETYLTRANSFERASE"/>
    <property type="match status" value="1"/>
</dbReference>
<dbReference type="AlphaFoldDB" id="A0A1N6IFA8"/>
<sequence length="177" mass="20584">MKNFPRIETERLILSELKEGDLPLVIEYLQDREFSEYMSSIPHPYGKEEANFWLKMTQEAFESKKGFTFAIRDKEEEIIGAIGLHDQGSDKAEMGYWLAKIFWGKGYVTEAAKAIVDFGFNELELNKIFAVHFPNNPASGKIMRKIGMKLEAVLKQHLKKDSEYYDIPMYSIFRNKV</sequence>
<reference evidence="3" key="1">
    <citation type="submission" date="2016-11" db="EMBL/GenBank/DDBJ databases">
        <authorList>
            <person name="Varghese N."/>
            <person name="Submissions S."/>
        </authorList>
    </citation>
    <scope>NUCLEOTIDE SEQUENCE [LARGE SCALE GENOMIC DNA]</scope>
    <source>
        <strain evidence="3">DSM 27623</strain>
    </source>
</reference>
<dbReference type="PANTHER" id="PTHR43792">
    <property type="entry name" value="GNAT FAMILY, PUTATIVE (AFU_ORTHOLOGUE AFUA_3G00765)-RELATED-RELATED"/>
    <property type="match status" value="1"/>
</dbReference>